<dbReference type="Proteomes" id="UP000543224">
    <property type="component" value="Unassembled WGS sequence"/>
</dbReference>
<proteinExistence type="predicted"/>
<dbReference type="PROSITE" id="PS50006">
    <property type="entry name" value="FHA_DOMAIN"/>
    <property type="match status" value="1"/>
</dbReference>
<keyword evidence="4" id="KW-0547">Nucleotide-binding</keyword>
<keyword evidence="2" id="KW-0472">Membrane</keyword>
<evidence type="ECO:0000256" key="1">
    <source>
        <dbReference type="ARBA" id="ARBA00022553"/>
    </source>
</evidence>
<dbReference type="SMART" id="SM00240">
    <property type="entry name" value="FHA"/>
    <property type="match status" value="1"/>
</dbReference>
<keyword evidence="4" id="KW-0067">ATP-binding</keyword>
<feature type="transmembrane region" description="Helical" evidence="2">
    <location>
        <begin position="12"/>
        <end position="29"/>
    </location>
</feature>
<evidence type="ECO:0000313" key="5">
    <source>
        <dbReference type="Proteomes" id="UP000543224"/>
    </source>
</evidence>
<sequence length="170" mass="18771">MTIHIAETLIQILSFIFVFLIYVYVFLLVKSLVRIVLGEPGHLPPSLKEMSPGQVRFGEENSGEDFPDRERPGAPGIIILKDPEGRRGEIFSVRDLMIIGRNPECHLPLADAYASSQHARIFFQDGGIFIEDLDSTNGTFVNGIRVSDPSALEDGAQIQIGQTTLEFKAG</sequence>
<dbReference type="Pfam" id="PF00498">
    <property type="entry name" value="FHA"/>
    <property type="match status" value="1"/>
</dbReference>
<organism evidence="4 5">
    <name type="scientific">Candidatus Hakubella thermalkaliphila</name>
    <dbReference type="NCBI Taxonomy" id="2754717"/>
    <lineage>
        <taxon>Bacteria</taxon>
        <taxon>Bacillati</taxon>
        <taxon>Actinomycetota</taxon>
        <taxon>Actinomycetota incertae sedis</taxon>
        <taxon>Candidatus Hakubellales</taxon>
        <taxon>Candidatus Hakubellaceae</taxon>
        <taxon>Candidatus Hakubella</taxon>
    </lineage>
</organism>
<accession>A0A6V8NWU4</accession>
<gene>
    <name evidence="4" type="ORF">HKBW3S25_00162</name>
</gene>
<evidence type="ECO:0000259" key="3">
    <source>
        <dbReference type="PROSITE" id="PS50006"/>
    </source>
</evidence>
<protein>
    <submittedName>
        <fullName evidence="4">ABC transport system ATP-binding/permease protein</fullName>
    </submittedName>
</protein>
<keyword evidence="2" id="KW-0812">Transmembrane</keyword>
<dbReference type="SUPFAM" id="SSF49879">
    <property type="entry name" value="SMAD/FHA domain"/>
    <property type="match status" value="1"/>
</dbReference>
<dbReference type="GO" id="GO:0005524">
    <property type="term" value="F:ATP binding"/>
    <property type="evidence" value="ECO:0007669"/>
    <property type="project" value="UniProtKB-KW"/>
</dbReference>
<dbReference type="Gene3D" id="2.60.200.20">
    <property type="match status" value="1"/>
</dbReference>
<keyword evidence="1" id="KW-0597">Phosphoprotein</keyword>
<name>A0A6V8NWU4_9ACTN</name>
<keyword evidence="2" id="KW-1133">Transmembrane helix</keyword>
<dbReference type="InterPro" id="IPR000253">
    <property type="entry name" value="FHA_dom"/>
</dbReference>
<dbReference type="CDD" id="cd00060">
    <property type="entry name" value="FHA"/>
    <property type="match status" value="1"/>
</dbReference>
<dbReference type="InterPro" id="IPR008984">
    <property type="entry name" value="SMAD_FHA_dom_sf"/>
</dbReference>
<comment type="caution">
    <text evidence="4">The sequence shown here is derived from an EMBL/GenBank/DDBJ whole genome shotgun (WGS) entry which is preliminary data.</text>
</comment>
<dbReference type="AlphaFoldDB" id="A0A6V8NWU4"/>
<feature type="domain" description="FHA" evidence="3">
    <location>
        <begin position="97"/>
        <end position="146"/>
    </location>
</feature>
<dbReference type="PANTHER" id="PTHR23308">
    <property type="entry name" value="NUCLEAR INHIBITOR OF PROTEIN PHOSPHATASE-1"/>
    <property type="match status" value="1"/>
</dbReference>
<reference evidence="4 5" key="1">
    <citation type="journal article" date="2020" name="Front. Microbiol.">
        <title>Single-cell genomics of novel Actinobacteria with the Wood-Ljungdahl pathway discovered in a serpentinizing system.</title>
        <authorList>
            <person name="Merino N."/>
            <person name="Kawai M."/>
            <person name="Boyd E.S."/>
            <person name="Colman D.R."/>
            <person name="McGlynn S.E."/>
            <person name="Nealson K.H."/>
            <person name="Kurokawa K."/>
            <person name="Hongoh Y."/>
        </authorList>
    </citation>
    <scope>NUCLEOTIDE SEQUENCE [LARGE SCALE GENOMIC DNA]</scope>
    <source>
        <strain evidence="4 5">S25</strain>
    </source>
</reference>
<dbReference type="InterPro" id="IPR050923">
    <property type="entry name" value="Cell_Proc_Reg/RNA_Proc"/>
</dbReference>
<dbReference type="EMBL" id="BLRX01000009">
    <property type="protein sequence ID" value="GFP24725.1"/>
    <property type="molecule type" value="Genomic_DNA"/>
</dbReference>
<evidence type="ECO:0000256" key="2">
    <source>
        <dbReference type="SAM" id="Phobius"/>
    </source>
</evidence>
<evidence type="ECO:0000313" key="4">
    <source>
        <dbReference type="EMBL" id="GFP24725.1"/>
    </source>
</evidence>